<feature type="region of interest" description="Disordered" evidence="10">
    <location>
        <begin position="248"/>
        <end position="280"/>
    </location>
</feature>
<dbReference type="GO" id="GO:0061630">
    <property type="term" value="F:ubiquitin protein ligase activity"/>
    <property type="evidence" value="ECO:0007669"/>
    <property type="project" value="UniProtKB-EC"/>
</dbReference>
<dbReference type="PANTHER" id="PTHR15710:SF243">
    <property type="entry name" value="E3 UBIQUITIN-PROTEIN LIGASE PRAJA-2 ISOFORM X1"/>
    <property type="match status" value="1"/>
</dbReference>
<evidence type="ECO:0000259" key="11">
    <source>
        <dbReference type="PROSITE" id="PS50089"/>
    </source>
</evidence>
<dbReference type="SMART" id="SM00184">
    <property type="entry name" value="RING"/>
    <property type="match status" value="1"/>
</dbReference>
<evidence type="ECO:0000256" key="1">
    <source>
        <dbReference type="ARBA" id="ARBA00000900"/>
    </source>
</evidence>
<organism evidence="12 13">
    <name type="scientific">Agrilus planipennis</name>
    <name type="common">Emerald ash borer</name>
    <name type="synonym">Agrilus marcopoli</name>
    <dbReference type="NCBI Taxonomy" id="224129"/>
    <lineage>
        <taxon>Eukaryota</taxon>
        <taxon>Metazoa</taxon>
        <taxon>Ecdysozoa</taxon>
        <taxon>Arthropoda</taxon>
        <taxon>Hexapoda</taxon>
        <taxon>Insecta</taxon>
        <taxon>Pterygota</taxon>
        <taxon>Neoptera</taxon>
        <taxon>Endopterygota</taxon>
        <taxon>Coleoptera</taxon>
        <taxon>Polyphaga</taxon>
        <taxon>Elateriformia</taxon>
        <taxon>Buprestoidea</taxon>
        <taxon>Buprestidae</taxon>
        <taxon>Agrilinae</taxon>
        <taxon>Agrilus</taxon>
    </lineage>
</organism>
<dbReference type="SUPFAM" id="SSF57850">
    <property type="entry name" value="RING/U-box"/>
    <property type="match status" value="1"/>
</dbReference>
<dbReference type="EC" id="2.3.2.27" evidence="3"/>
<dbReference type="Proteomes" id="UP000192223">
    <property type="component" value="Unplaced"/>
</dbReference>
<evidence type="ECO:0000313" key="13">
    <source>
        <dbReference type="RefSeq" id="XP_018331595.1"/>
    </source>
</evidence>
<dbReference type="STRING" id="224129.A0A1W4XGW2"/>
<dbReference type="GO" id="GO:0008270">
    <property type="term" value="F:zinc ion binding"/>
    <property type="evidence" value="ECO:0007669"/>
    <property type="project" value="UniProtKB-KW"/>
</dbReference>
<keyword evidence="4" id="KW-0808">Transferase</keyword>
<dbReference type="AlphaFoldDB" id="A0A1W4XGW2"/>
<evidence type="ECO:0000256" key="5">
    <source>
        <dbReference type="ARBA" id="ARBA00022723"/>
    </source>
</evidence>
<comment type="pathway">
    <text evidence="2">Protein modification; protein ubiquitination.</text>
</comment>
<dbReference type="GO" id="GO:0000209">
    <property type="term" value="P:protein polyubiquitination"/>
    <property type="evidence" value="ECO:0007669"/>
    <property type="project" value="UniProtKB-ARBA"/>
</dbReference>
<dbReference type="PROSITE" id="PS50089">
    <property type="entry name" value="ZF_RING_2"/>
    <property type="match status" value="1"/>
</dbReference>
<accession>A0A1W4XGW2</accession>
<protein>
    <recommendedName>
        <fullName evidence="3">RING-type E3 ubiquitin transferase</fullName>
        <ecNumber evidence="3">2.3.2.27</ecNumber>
    </recommendedName>
</protein>
<evidence type="ECO:0000256" key="2">
    <source>
        <dbReference type="ARBA" id="ARBA00004906"/>
    </source>
</evidence>
<reference evidence="13" key="1">
    <citation type="submission" date="2025-08" db="UniProtKB">
        <authorList>
            <consortium name="RefSeq"/>
        </authorList>
    </citation>
    <scope>IDENTIFICATION</scope>
    <source>
        <tissue evidence="13">Entire body</tissue>
    </source>
</reference>
<evidence type="ECO:0000256" key="9">
    <source>
        <dbReference type="PROSITE-ProRule" id="PRU00175"/>
    </source>
</evidence>
<keyword evidence="5" id="KW-0479">Metal-binding</keyword>
<evidence type="ECO:0000256" key="6">
    <source>
        <dbReference type="ARBA" id="ARBA00022771"/>
    </source>
</evidence>
<keyword evidence="8" id="KW-0862">Zinc</keyword>
<dbReference type="Gene3D" id="3.30.40.10">
    <property type="entry name" value="Zinc/RING finger domain, C3HC4 (zinc finger)"/>
    <property type="match status" value="1"/>
</dbReference>
<evidence type="ECO:0000256" key="4">
    <source>
        <dbReference type="ARBA" id="ARBA00022679"/>
    </source>
</evidence>
<dbReference type="RefSeq" id="XP_018331595.1">
    <property type="nucleotide sequence ID" value="XM_018476093.1"/>
</dbReference>
<evidence type="ECO:0000256" key="8">
    <source>
        <dbReference type="ARBA" id="ARBA00022833"/>
    </source>
</evidence>
<keyword evidence="12" id="KW-1185">Reference proteome</keyword>
<dbReference type="KEGG" id="apln:108741325"/>
<comment type="catalytic activity">
    <reaction evidence="1">
        <text>S-ubiquitinyl-[E2 ubiquitin-conjugating enzyme]-L-cysteine + [acceptor protein]-L-lysine = [E2 ubiquitin-conjugating enzyme]-L-cysteine + N(6)-ubiquitinyl-[acceptor protein]-L-lysine.</text>
        <dbReference type="EC" id="2.3.2.27"/>
    </reaction>
</comment>
<name>A0A1W4XGW2_AGRPL</name>
<feature type="region of interest" description="Disordered" evidence="10">
    <location>
        <begin position="37"/>
        <end position="63"/>
    </location>
</feature>
<dbReference type="InterPro" id="IPR013083">
    <property type="entry name" value="Znf_RING/FYVE/PHD"/>
</dbReference>
<feature type="domain" description="RING-type" evidence="11">
    <location>
        <begin position="176"/>
        <end position="217"/>
    </location>
</feature>
<gene>
    <name evidence="13" type="primary">LOC108741325</name>
</gene>
<proteinExistence type="predicted"/>
<sequence length="280" mass="31577">MAEPIPRYYCHRCHARFDNPNENFTCPHCGAGFIEETSQQLPPESQPTPASAESLDDDTFDNSRPSYYVIRWRREPQEPVQGTSEETPIPPQLENIITDFFRGFGMIRTGEDGTTVQVIFGNAADYANTREEFDAIVTQLLDQMEGSGTPPLPKELLDAIPTVKITDEHLISKPICSVCWEEFVLDENVRQLACSHLFHDQCIKPWLDLHSTCPLCRHYLGNDPEYMNQENNNRNNMTTLQQLFQAVQRSTSGSVASGENNARESDAEPPQSPGPSSRQT</sequence>
<evidence type="ECO:0000256" key="10">
    <source>
        <dbReference type="SAM" id="MobiDB-lite"/>
    </source>
</evidence>
<keyword evidence="6 9" id="KW-0863">Zinc-finger</keyword>
<evidence type="ECO:0000313" key="12">
    <source>
        <dbReference type="Proteomes" id="UP000192223"/>
    </source>
</evidence>
<dbReference type="InterPro" id="IPR001841">
    <property type="entry name" value="Znf_RING"/>
</dbReference>
<dbReference type="Pfam" id="PF13639">
    <property type="entry name" value="zf-RING_2"/>
    <property type="match status" value="1"/>
</dbReference>
<dbReference type="Pfam" id="PF14369">
    <property type="entry name" value="Zn_ribbon_19"/>
    <property type="match status" value="1"/>
</dbReference>
<dbReference type="OrthoDB" id="8062037at2759"/>
<dbReference type="InParanoid" id="A0A1W4XGW2"/>
<feature type="compositionally biased region" description="Polar residues" evidence="10">
    <location>
        <begin position="37"/>
        <end position="51"/>
    </location>
</feature>
<dbReference type="GO" id="GO:0005737">
    <property type="term" value="C:cytoplasm"/>
    <property type="evidence" value="ECO:0007669"/>
    <property type="project" value="TreeGrafter"/>
</dbReference>
<keyword evidence="7" id="KW-0833">Ubl conjugation pathway</keyword>
<dbReference type="InterPro" id="IPR039525">
    <property type="entry name" value="RNF126-like_zinc-ribbon"/>
</dbReference>
<dbReference type="GeneID" id="108741325"/>
<evidence type="ECO:0000256" key="3">
    <source>
        <dbReference type="ARBA" id="ARBA00012483"/>
    </source>
</evidence>
<dbReference type="FunFam" id="3.30.40.10:FF:000069">
    <property type="entry name" value="E3 ubiquitin-protein ligase RNF115"/>
    <property type="match status" value="1"/>
</dbReference>
<dbReference type="PANTHER" id="PTHR15710">
    <property type="entry name" value="E3 UBIQUITIN-PROTEIN LIGASE PRAJA"/>
    <property type="match status" value="1"/>
</dbReference>
<feature type="compositionally biased region" description="Polar residues" evidence="10">
    <location>
        <begin position="248"/>
        <end position="260"/>
    </location>
</feature>
<evidence type="ECO:0000256" key="7">
    <source>
        <dbReference type="ARBA" id="ARBA00022786"/>
    </source>
</evidence>